<evidence type="ECO:0000256" key="3">
    <source>
        <dbReference type="ARBA" id="ARBA00022741"/>
    </source>
</evidence>
<dbReference type="NCBIfam" id="TIGR00959">
    <property type="entry name" value="ffh"/>
    <property type="match status" value="1"/>
</dbReference>
<evidence type="ECO:0000256" key="8">
    <source>
        <dbReference type="ARBA" id="ARBA00023274"/>
    </source>
</evidence>
<dbReference type="InterPro" id="IPR022941">
    <property type="entry name" value="SRP54"/>
</dbReference>
<dbReference type="GO" id="GO:0003924">
    <property type="term" value="F:GTPase activity"/>
    <property type="evidence" value="ECO:0007669"/>
    <property type="project" value="UniProtKB-UniRule"/>
</dbReference>
<keyword evidence="4 10" id="KW-0378">Hydrolase</keyword>
<feature type="binding site" evidence="10">
    <location>
        <begin position="246"/>
        <end position="249"/>
    </location>
    <ligand>
        <name>GTP</name>
        <dbReference type="ChEBI" id="CHEBI:37565"/>
    </ligand>
</feature>
<evidence type="ECO:0000256" key="7">
    <source>
        <dbReference type="ARBA" id="ARBA00023135"/>
    </source>
</evidence>
<evidence type="ECO:0000256" key="5">
    <source>
        <dbReference type="ARBA" id="ARBA00022884"/>
    </source>
</evidence>
<dbReference type="CDD" id="cd18539">
    <property type="entry name" value="SRP_G"/>
    <property type="match status" value="1"/>
</dbReference>
<dbReference type="Gene3D" id="1.20.120.140">
    <property type="entry name" value="Signal recognition particle SRP54, nucleotide-binding domain"/>
    <property type="match status" value="1"/>
</dbReference>
<dbReference type="HAMAP" id="MF_00306">
    <property type="entry name" value="SRP54"/>
    <property type="match status" value="1"/>
</dbReference>
<dbReference type="EC" id="3.6.5.4" evidence="10"/>
<dbReference type="GO" id="GO:0048500">
    <property type="term" value="C:signal recognition particle"/>
    <property type="evidence" value="ECO:0007669"/>
    <property type="project" value="UniProtKB-UniRule"/>
</dbReference>
<protein>
    <recommendedName>
        <fullName evidence="10">Signal recognition particle protein</fullName>
        <ecNumber evidence="10">3.6.5.4</ecNumber>
    </recommendedName>
    <alternativeName>
        <fullName evidence="10">Fifty-four homolog</fullName>
    </alternativeName>
</protein>
<feature type="domain" description="SRP54-type proteins GTP-binding" evidence="11">
    <location>
        <begin position="267"/>
        <end position="280"/>
    </location>
</feature>
<keyword evidence="3 10" id="KW-0547">Nucleotide-binding</keyword>
<dbReference type="GO" id="GO:0006614">
    <property type="term" value="P:SRP-dependent cotranslational protein targeting to membrane"/>
    <property type="evidence" value="ECO:0007669"/>
    <property type="project" value="InterPro"/>
</dbReference>
<dbReference type="AlphaFoldDB" id="A0A6G8F2T6"/>
<dbReference type="PROSITE" id="PS00300">
    <property type="entry name" value="SRP54"/>
    <property type="match status" value="1"/>
</dbReference>
<comment type="function">
    <text evidence="10">Involved in targeting and insertion of nascent membrane proteins into the cytoplasmic membrane. Binds to the hydrophobic signal sequence of the ribosome-nascent chain (RNC) as it emerges from the ribosomes. The SRP-RNC complex is then targeted to the cytoplasmic membrane where it interacts with the SRP receptor FtsY. Interaction with FtsY leads to the transfer of the RNC complex to the Sec translocase for insertion into the membrane, the hydrolysis of GTP by both Ffh and FtsY, and the dissociation of the SRP-FtsY complex into the individual components.</text>
</comment>
<dbReference type="InterPro" id="IPR042101">
    <property type="entry name" value="SRP54_N_sf"/>
</dbReference>
<dbReference type="SMART" id="SM00962">
    <property type="entry name" value="SRP54"/>
    <property type="match status" value="1"/>
</dbReference>
<comment type="catalytic activity">
    <reaction evidence="9 10">
        <text>GTP + H2O = GDP + phosphate + H(+)</text>
        <dbReference type="Rhea" id="RHEA:19669"/>
        <dbReference type="ChEBI" id="CHEBI:15377"/>
        <dbReference type="ChEBI" id="CHEBI:15378"/>
        <dbReference type="ChEBI" id="CHEBI:37565"/>
        <dbReference type="ChEBI" id="CHEBI:43474"/>
        <dbReference type="ChEBI" id="CHEBI:58189"/>
        <dbReference type="EC" id="3.6.5.4"/>
    </reaction>
</comment>
<keyword evidence="6 10" id="KW-0342">GTP-binding</keyword>
<comment type="domain">
    <text evidence="10">Composed of three domains: the N-terminal N domain, which is responsible for interactions with the ribosome, the central G domain, which binds GTP, and the C-terminal M domain, which binds the RNA and the signal sequence of the RNC.</text>
</comment>
<evidence type="ECO:0000256" key="4">
    <source>
        <dbReference type="ARBA" id="ARBA00022801"/>
    </source>
</evidence>
<sequence length="458" mass="49749">MFDNLTDKLGSVFSKITSRGVLNEKDIDEAMREIRVALLEADVALPVVKEFIAKVKEQALGEKVIRSIQPGQMVVKIVHEELIKVLGGDESGLNFNVVPPAVILMAGLQGSGKTTTSAKLAKMLGKKRRVMLASLDVYRPAAQQQLEQLAQQTGVFSLPIIDGQKPLEIAKRALDAAKKGGFDVLILDSAGRLHIDNELMDELIEVKKVSNPAETLLVADAMMGQDACNVAREFNEKLGVTGIVLTRIDGSSRAGAALSMRMVANVPVKFLGTGEKIDEFEEFHPDRVAGRILGQGDVISLVETAMEKIDREEADKMAQQMMKGKFDLNDLLAQLKQIQKLGSLGGIMSMLPGLSKFKNQIENAGIGDSLIKKQEAIILSMTVKERKTPDIIKASRKKRIAAGAGVEVQDVNKLLKQYEQMAGMMKKFGKGGLGGLGSMMKNFPMGKFPGGMGNRFPF</sequence>
<dbReference type="Gene3D" id="3.40.50.300">
    <property type="entry name" value="P-loop containing nucleotide triphosphate hydrolases"/>
    <property type="match status" value="1"/>
</dbReference>
<dbReference type="Pfam" id="PF02978">
    <property type="entry name" value="SRP_SPB"/>
    <property type="match status" value="1"/>
</dbReference>
<feature type="binding site" evidence="10">
    <location>
        <begin position="107"/>
        <end position="114"/>
    </location>
    <ligand>
        <name>GTP</name>
        <dbReference type="ChEBI" id="CHEBI:37565"/>
    </ligand>
</feature>
<dbReference type="Gene3D" id="1.10.260.30">
    <property type="entry name" value="Signal recognition particle, SRP54 subunit, M-domain"/>
    <property type="match status" value="1"/>
</dbReference>
<evidence type="ECO:0000256" key="6">
    <source>
        <dbReference type="ARBA" id="ARBA00023134"/>
    </source>
</evidence>
<evidence type="ECO:0000256" key="2">
    <source>
        <dbReference type="ARBA" id="ARBA00005450"/>
    </source>
</evidence>
<evidence type="ECO:0000256" key="10">
    <source>
        <dbReference type="HAMAP-Rule" id="MF_00306"/>
    </source>
</evidence>
<dbReference type="InterPro" id="IPR004780">
    <property type="entry name" value="SRP"/>
</dbReference>
<evidence type="ECO:0000313" key="12">
    <source>
        <dbReference type="EMBL" id="QIM10381.1"/>
    </source>
</evidence>
<keyword evidence="5 10" id="KW-0694">RNA-binding</keyword>
<dbReference type="EMBL" id="MN990728">
    <property type="protein sequence ID" value="QIM10381.1"/>
    <property type="molecule type" value="Genomic_DNA"/>
</dbReference>
<dbReference type="GO" id="GO:0008312">
    <property type="term" value="F:7S RNA binding"/>
    <property type="evidence" value="ECO:0007669"/>
    <property type="project" value="InterPro"/>
</dbReference>
<gene>
    <name evidence="10 12" type="primary">ffh</name>
    <name evidence="12" type="ORF">PlAlph_1350</name>
</gene>
<dbReference type="SMART" id="SM00382">
    <property type="entry name" value="AAA"/>
    <property type="match status" value="1"/>
</dbReference>
<dbReference type="GO" id="GO:0005525">
    <property type="term" value="F:GTP binding"/>
    <property type="evidence" value="ECO:0007669"/>
    <property type="project" value="UniProtKB-UniRule"/>
</dbReference>
<dbReference type="Pfam" id="PF00448">
    <property type="entry name" value="SRP54"/>
    <property type="match status" value="1"/>
</dbReference>
<evidence type="ECO:0000259" key="11">
    <source>
        <dbReference type="PROSITE" id="PS00300"/>
    </source>
</evidence>
<dbReference type="SMART" id="SM00963">
    <property type="entry name" value="SRP54_N"/>
    <property type="match status" value="1"/>
</dbReference>
<dbReference type="GO" id="GO:0005886">
    <property type="term" value="C:plasma membrane"/>
    <property type="evidence" value="ECO:0007669"/>
    <property type="project" value="UniProtKB-SubCell"/>
</dbReference>
<dbReference type="InterPro" id="IPR036891">
    <property type="entry name" value="Signal_recog_part_SRP54_M_sf"/>
</dbReference>
<dbReference type="InterPro" id="IPR004125">
    <property type="entry name" value="Signal_recog_particle_SRP54_M"/>
</dbReference>
<dbReference type="SUPFAM" id="SSF52540">
    <property type="entry name" value="P-loop containing nucleoside triphosphate hydrolases"/>
    <property type="match status" value="1"/>
</dbReference>
<dbReference type="InterPro" id="IPR027417">
    <property type="entry name" value="P-loop_NTPase"/>
</dbReference>
<organism evidence="12">
    <name type="scientific">uncultured Alphaproteobacteria bacterium</name>
    <dbReference type="NCBI Taxonomy" id="91750"/>
    <lineage>
        <taxon>Bacteria</taxon>
        <taxon>Pseudomonadati</taxon>
        <taxon>Pseudomonadota</taxon>
        <taxon>Alphaproteobacteria</taxon>
        <taxon>environmental samples</taxon>
    </lineage>
</organism>
<keyword evidence="10" id="KW-0963">Cytoplasm</keyword>
<keyword evidence="7 10" id="KW-0733">Signal recognition particle</keyword>
<comment type="subunit">
    <text evidence="10">Part of the signal recognition particle protein translocation system, which is composed of SRP and FtsY. SRP is a ribonucleoprotein composed of Ffh and a 4.5S RNA molecule.</text>
</comment>
<dbReference type="InterPro" id="IPR013822">
    <property type="entry name" value="Signal_recog_particl_SRP54_hlx"/>
</dbReference>
<dbReference type="PANTHER" id="PTHR11564:SF5">
    <property type="entry name" value="SIGNAL RECOGNITION PARTICLE SUBUNIT SRP54"/>
    <property type="match status" value="1"/>
</dbReference>
<dbReference type="InterPro" id="IPR003593">
    <property type="entry name" value="AAA+_ATPase"/>
</dbReference>
<name>A0A6G8F2T6_9PROT</name>
<dbReference type="Pfam" id="PF02881">
    <property type="entry name" value="SRP54_N"/>
    <property type="match status" value="1"/>
</dbReference>
<comment type="subcellular location">
    <subcellularLocation>
        <location evidence="1">Cell inner membrane</location>
        <topology evidence="1">Peripheral membrane protein</topology>
        <orientation evidence="1">Cytoplasmic side</orientation>
    </subcellularLocation>
    <subcellularLocation>
        <location evidence="10">Cytoplasm</location>
    </subcellularLocation>
    <text evidence="10">The SRP-RNC complex is targeted to the cytoplasmic membrane.</text>
</comment>
<accession>A0A6G8F2T6</accession>
<proteinExistence type="inferred from homology"/>
<keyword evidence="8 10" id="KW-0687">Ribonucleoprotein</keyword>
<dbReference type="InterPro" id="IPR000897">
    <property type="entry name" value="SRP54_GTPase_dom"/>
</dbReference>
<reference evidence="12" key="1">
    <citation type="journal article" date="2020" name="J. ISSAAS">
        <title>Lactobacilli and other gastrointestinal microbiota of Peromyscus leucopus, reservoir host for agents of Lyme disease and other zoonoses in North America.</title>
        <authorList>
            <person name="Milovic A."/>
            <person name="Bassam K."/>
            <person name="Shao H."/>
            <person name="Chatzistamou I."/>
            <person name="Tufts D.M."/>
            <person name="Diuk-Wasser M."/>
            <person name="Barbour A.G."/>
        </authorList>
    </citation>
    <scope>NUCLEOTIDE SEQUENCE</scope>
    <source>
        <strain evidence="12">LL90</strain>
    </source>
</reference>
<feature type="binding site" evidence="10">
    <location>
        <begin position="188"/>
        <end position="192"/>
    </location>
    <ligand>
        <name>GTP</name>
        <dbReference type="ChEBI" id="CHEBI:37565"/>
    </ligand>
</feature>
<evidence type="ECO:0000256" key="1">
    <source>
        <dbReference type="ARBA" id="ARBA00004515"/>
    </source>
</evidence>
<dbReference type="PANTHER" id="PTHR11564">
    <property type="entry name" value="SIGNAL RECOGNITION PARTICLE 54K PROTEIN SRP54"/>
    <property type="match status" value="1"/>
</dbReference>
<comment type="similarity">
    <text evidence="2 10">Belongs to the GTP-binding SRP family. SRP54 subfamily.</text>
</comment>
<evidence type="ECO:0000256" key="9">
    <source>
        <dbReference type="ARBA" id="ARBA00048027"/>
    </source>
</evidence>
<dbReference type="SUPFAM" id="SSF47446">
    <property type="entry name" value="Signal peptide-binding domain"/>
    <property type="match status" value="1"/>
</dbReference>